<feature type="region of interest" description="Disordered" evidence="4">
    <location>
        <begin position="533"/>
        <end position="564"/>
    </location>
</feature>
<dbReference type="Proteomes" id="UP000019335">
    <property type="component" value="Chromosome 6"/>
</dbReference>
<dbReference type="SMART" id="SM00248">
    <property type="entry name" value="ANK"/>
    <property type="match status" value="3"/>
</dbReference>
<comment type="caution">
    <text evidence="5">The sequence shown here is derived from an EMBL/GenBank/DDBJ whole genome shotgun (WGS) entry which is preliminary data.</text>
</comment>
<feature type="compositionally biased region" description="Polar residues" evidence="4">
    <location>
        <begin position="607"/>
        <end position="616"/>
    </location>
</feature>
<evidence type="ECO:0000256" key="2">
    <source>
        <dbReference type="ARBA" id="ARBA00023043"/>
    </source>
</evidence>
<dbReference type="InterPro" id="IPR002110">
    <property type="entry name" value="Ankyrin_rpt"/>
</dbReference>
<feature type="compositionally biased region" description="Basic and acidic residues" evidence="4">
    <location>
        <begin position="552"/>
        <end position="564"/>
    </location>
</feature>
<feature type="region of interest" description="Disordered" evidence="4">
    <location>
        <begin position="481"/>
        <end position="520"/>
    </location>
</feature>
<keyword evidence="1" id="KW-0677">Repeat</keyword>
<evidence type="ECO:0000256" key="1">
    <source>
        <dbReference type="ARBA" id="ARBA00022737"/>
    </source>
</evidence>
<feature type="region of interest" description="Disordered" evidence="4">
    <location>
        <begin position="146"/>
        <end position="212"/>
    </location>
</feature>
<dbReference type="Gene3D" id="1.25.40.20">
    <property type="entry name" value="Ankyrin repeat-containing domain"/>
    <property type="match status" value="2"/>
</dbReference>
<gene>
    <name evidence="5" type="ORF">Naga_100074g6</name>
</gene>
<dbReference type="Pfam" id="PF12796">
    <property type="entry name" value="Ank_2"/>
    <property type="match status" value="1"/>
</dbReference>
<evidence type="ECO:0000256" key="4">
    <source>
        <dbReference type="SAM" id="MobiDB-lite"/>
    </source>
</evidence>
<dbReference type="PROSITE" id="PS50297">
    <property type="entry name" value="ANK_REP_REGION"/>
    <property type="match status" value="1"/>
</dbReference>
<name>W7TP41_9STRA</name>
<dbReference type="PROSITE" id="PS50088">
    <property type="entry name" value="ANK_REPEAT"/>
    <property type="match status" value="1"/>
</dbReference>
<dbReference type="EMBL" id="AZIL01000373">
    <property type="protein sequence ID" value="EWM27842.1"/>
    <property type="molecule type" value="Genomic_DNA"/>
</dbReference>
<dbReference type="OrthoDB" id="294251at2759"/>
<sequence length="667" mass="72657">MNGAGNCINPSPAREEEIPSFRLSQPNSSPKNPRTSQRLKCMLAELVLQAKLECNSNYSVSKEDNEGIEEEEGDHNLGGLTEETIERLCKSEYANDVLRICQKMNGSSLNTNGGRESIGSPLENFKGTGSTIFSDIDDRQDLSNSTLTITTKGGSGLPMKRSTSERVSNIETFLTEDRGRSSSEGVTKSFPSDPSSSRRSSTSSSCLSSLCPKPEEFSVSRMTSAIEEGNIDRVIHLLGQYRRLPTPSTTNNSPDRRPIPNFFHYALTLRQEGVALSLLQHEGSSSPMIDAKDPQGRTSLMLAVIYNLLGVVKALMLPPSTLATASSSPSSSNLSSSSASAPRSSLCLLSRTRQRRRSLTPLDLRAVSIQGHRATCYAALNGHIDILEFLLTHMSGGDSSSNFVTCIQSQSAPCGHALLHHAVQGNHYRTIKWLVQKGANVNVPTKGSAFEEGHKKWTPLHCAIHAFLEAKKEAAIIREEAGRAGPLGGRDRGPGNRGGGLFSSPPFKTLTPTATLSPAGHLLQSPSLRASFSFSSPASPSSFSSPARTPSQRRENDREESEDKEKKALKIIRWLIEEGKADMIVKDVHGRTPYDIFIGSTLYQRENSGSYNSNEMSPGRPGRRRDGGREITSMKRVGKYLVLMQKKQRAVDAAMGELFDGENWDIG</sequence>
<dbReference type="AlphaFoldDB" id="W7TP41"/>
<feature type="compositionally biased region" description="Polar residues" evidence="4">
    <location>
        <begin position="22"/>
        <end position="36"/>
    </location>
</feature>
<accession>W7TP41</accession>
<dbReference type="SUPFAM" id="SSF48403">
    <property type="entry name" value="Ankyrin repeat"/>
    <property type="match status" value="1"/>
</dbReference>
<feature type="region of interest" description="Disordered" evidence="4">
    <location>
        <begin position="607"/>
        <end position="629"/>
    </location>
</feature>
<evidence type="ECO:0000313" key="6">
    <source>
        <dbReference type="Proteomes" id="UP000019335"/>
    </source>
</evidence>
<feature type="compositionally biased region" description="Low complexity" evidence="4">
    <location>
        <begin position="187"/>
        <end position="212"/>
    </location>
</feature>
<dbReference type="PANTHER" id="PTHR24126:SF14">
    <property type="entry name" value="ANK_REP_REGION DOMAIN-CONTAINING PROTEIN"/>
    <property type="match status" value="1"/>
</dbReference>
<evidence type="ECO:0000313" key="5">
    <source>
        <dbReference type="EMBL" id="EWM27842.1"/>
    </source>
</evidence>
<reference evidence="5 6" key="1">
    <citation type="journal article" date="2014" name="Mol. Plant">
        <title>Chromosome Scale Genome Assembly and Transcriptome Profiling of Nannochloropsis gaditana in Nitrogen Depletion.</title>
        <authorList>
            <person name="Corteggiani Carpinelli E."/>
            <person name="Telatin A."/>
            <person name="Vitulo N."/>
            <person name="Forcato C."/>
            <person name="D'Angelo M."/>
            <person name="Schiavon R."/>
            <person name="Vezzi A."/>
            <person name="Giacometti G.M."/>
            <person name="Morosinotto T."/>
            <person name="Valle G."/>
        </authorList>
    </citation>
    <scope>NUCLEOTIDE SEQUENCE [LARGE SCALE GENOMIC DNA]</scope>
    <source>
        <strain evidence="5 6">B-31</strain>
    </source>
</reference>
<proteinExistence type="predicted"/>
<dbReference type="InterPro" id="IPR036770">
    <property type="entry name" value="Ankyrin_rpt-contain_sf"/>
</dbReference>
<organism evidence="5 6">
    <name type="scientific">Nannochloropsis gaditana</name>
    <dbReference type="NCBI Taxonomy" id="72520"/>
    <lineage>
        <taxon>Eukaryota</taxon>
        <taxon>Sar</taxon>
        <taxon>Stramenopiles</taxon>
        <taxon>Ochrophyta</taxon>
        <taxon>Eustigmatophyceae</taxon>
        <taxon>Eustigmatales</taxon>
        <taxon>Monodopsidaceae</taxon>
        <taxon>Nannochloropsis</taxon>
    </lineage>
</organism>
<evidence type="ECO:0000256" key="3">
    <source>
        <dbReference type="PROSITE-ProRule" id="PRU00023"/>
    </source>
</evidence>
<dbReference type="PANTHER" id="PTHR24126">
    <property type="entry name" value="ANKYRIN REPEAT, PH AND SEC7 DOMAIN CONTAINING PROTEIN SECG-RELATED"/>
    <property type="match status" value="1"/>
</dbReference>
<keyword evidence="2 3" id="KW-0040">ANK repeat</keyword>
<feature type="compositionally biased region" description="Low complexity" evidence="4">
    <location>
        <begin position="533"/>
        <end position="550"/>
    </location>
</feature>
<keyword evidence="6" id="KW-1185">Reference proteome</keyword>
<feature type="repeat" description="ANK" evidence="3">
    <location>
        <begin position="414"/>
        <end position="446"/>
    </location>
</feature>
<feature type="region of interest" description="Disordered" evidence="4">
    <location>
        <begin position="1"/>
        <end position="36"/>
    </location>
</feature>
<protein>
    <submittedName>
        <fullName evidence="5">Ankyrin unc44</fullName>
    </submittedName>
</protein>